<evidence type="ECO:0008006" key="4">
    <source>
        <dbReference type="Google" id="ProtNLM"/>
    </source>
</evidence>
<feature type="transmembrane region" description="Helical" evidence="1">
    <location>
        <begin position="75"/>
        <end position="97"/>
    </location>
</feature>
<feature type="transmembrane region" description="Helical" evidence="1">
    <location>
        <begin position="43"/>
        <end position="63"/>
    </location>
</feature>
<keyword evidence="3" id="KW-1185">Reference proteome</keyword>
<proteinExistence type="predicted"/>
<evidence type="ECO:0000313" key="3">
    <source>
        <dbReference type="Proteomes" id="UP000269154"/>
    </source>
</evidence>
<dbReference type="AlphaFoldDB" id="A0A3N6NS41"/>
<feature type="non-terminal residue" evidence="2">
    <location>
        <position position="123"/>
    </location>
</feature>
<evidence type="ECO:0000313" key="2">
    <source>
        <dbReference type="EMBL" id="RQH12237.1"/>
    </source>
</evidence>
<dbReference type="Proteomes" id="UP000269154">
    <property type="component" value="Unassembled WGS sequence"/>
</dbReference>
<accession>A0A3N6NS41</accession>
<keyword evidence="1" id="KW-1133">Transmembrane helix</keyword>
<feature type="transmembrane region" description="Helical" evidence="1">
    <location>
        <begin position="12"/>
        <end position="31"/>
    </location>
</feature>
<comment type="caution">
    <text evidence="2">The sequence shown here is derived from an EMBL/GenBank/DDBJ whole genome shotgun (WGS) entry which is preliminary data.</text>
</comment>
<dbReference type="RefSeq" id="WP_205127885.1">
    <property type="nucleotide sequence ID" value="NZ_CAWOLW010000625.1"/>
</dbReference>
<protein>
    <recommendedName>
        <fullName evidence="4">Spermidine synthase</fullName>
    </recommendedName>
</protein>
<keyword evidence="1" id="KW-0472">Membrane</keyword>
<dbReference type="EMBL" id="RCBY01000661">
    <property type="protein sequence ID" value="RQH12237.1"/>
    <property type="molecule type" value="Genomic_DNA"/>
</dbReference>
<keyword evidence="1" id="KW-0812">Transmembrane</keyword>
<name>A0A3N6NS41_9CYAN</name>
<sequence>MTKRQAQQEKLVLIISIFIAGLCSIVYELLISTTSSYFLGDSIRQFSITIGVYMAAMGLGSFVSRLAKGNLLLRFIEVELLLGLIGGCSVPLLYFCFAYTNPTAFSALMITLISLIGLLTGLE</sequence>
<reference evidence="2 3" key="1">
    <citation type="journal article" date="2018" name="ACS Chem. Biol.">
        <title>Ketoreductase domain dysfunction expands chemodiversity: malyngamide biosynthesis in the cyanobacterium Okeania hirsuta.</title>
        <authorList>
            <person name="Moss N.A."/>
            <person name="Leao T."/>
            <person name="Rankin M."/>
            <person name="McCullough T.M."/>
            <person name="Qu P."/>
            <person name="Korobeynikov A."/>
            <person name="Smith J.L."/>
            <person name="Gerwick L."/>
            <person name="Gerwick W.H."/>
        </authorList>
    </citation>
    <scope>NUCLEOTIDE SEQUENCE [LARGE SCALE GENOMIC DNA]</scope>
    <source>
        <strain evidence="2 3">PAB10Feb10-1</strain>
    </source>
</reference>
<gene>
    <name evidence="2" type="ORF">D5R40_34835</name>
</gene>
<evidence type="ECO:0000256" key="1">
    <source>
        <dbReference type="SAM" id="Phobius"/>
    </source>
</evidence>
<feature type="transmembrane region" description="Helical" evidence="1">
    <location>
        <begin position="103"/>
        <end position="122"/>
    </location>
</feature>
<organism evidence="2 3">
    <name type="scientific">Okeania hirsuta</name>
    <dbReference type="NCBI Taxonomy" id="1458930"/>
    <lineage>
        <taxon>Bacteria</taxon>
        <taxon>Bacillati</taxon>
        <taxon>Cyanobacteriota</taxon>
        <taxon>Cyanophyceae</taxon>
        <taxon>Oscillatoriophycideae</taxon>
        <taxon>Oscillatoriales</taxon>
        <taxon>Microcoleaceae</taxon>
        <taxon>Okeania</taxon>
    </lineage>
</organism>